<evidence type="ECO:0000313" key="2">
    <source>
        <dbReference type="EMBL" id="URE06146.1"/>
    </source>
</evidence>
<organism evidence="2 3">
    <name type="scientific">Musa troglodytarum</name>
    <name type="common">fe'i banana</name>
    <dbReference type="NCBI Taxonomy" id="320322"/>
    <lineage>
        <taxon>Eukaryota</taxon>
        <taxon>Viridiplantae</taxon>
        <taxon>Streptophyta</taxon>
        <taxon>Embryophyta</taxon>
        <taxon>Tracheophyta</taxon>
        <taxon>Spermatophyta</taxon>
        <taxon>Magnoliopsida</taxon>
        <taxon>Liliopsida</taxon>
        <taxon>Zingiberales</taxon>
        <taxon>Musaceae</taxon>
        <taxon>Musa</taxon>
    </lineage>
</organism>
<dbReference type="Proteomes" id="UP001055439">
    <property type="component" value="Chromosome 5"/>
</dbReference>
<dbReference type="EMBL" id="CP097507">
    <property type="protein sequence ID" value="URE06146.1"/>
    <property type="molecule type" value="Genomic_DNA"/>
</dbReference>
<name>A0A9E7G126_9LILI</name>
<keyword evidence="3" id="KW-1185">Reference proteome</keyword>
<protein>
    <submittedName>
        <fullName evidence="2">Uncharacterized protein</fullName>
    </submittedName>
</protein>
<evidence type="ECO:0000256" key="1">
    <source>
        <dbReference type="SAM" id="MobiDB-lite"/>
    </source>
</evidence>
<sequence>MVCTKCINHPMFQMLLDEAKEFKYIIAGLLKLPYSVELLQRDTAELLELFQRLLCEVVQDRMLGKDGCPLAAWLCQSEVLFTVGACNEITQERVATTRLLLVRRAGCNRWRKDASGGRLQIDEEEELALAKLNGVTDTLKEDKRLDGWLPRERKKHERSSRGGARVLRPEGCFSALACFARMATPWQRRGTGLGEKVLSHRSVVEEELQSMQFREQQQRAVTTRLLLVRRRADYNWCRSQHSGEFDYRKDDGKMRSMVDFRVKENILADVTINEEEELISVILNDFTDTLEEDRKKGRSAKDRQEEQESCSLL</sequence>
<dbReference type="AlphaFoldDB" id="A0A9E7G126"/>
<reference evidence="2" key="1">
    <citation type="submission" date="2022-05" db="EMBL/GenBank/DDBJ databases">
        <title>The Musa troglodytarum L. genome provides insights into the mechanism of non-climacteric behaviour and enrichment of carotenoids.</title>
        <authorList>
            <person name="Wang J."/>
        </authorList>
    </citation>
    <scope>NUCLEOTIDE SEQUENCE</scope>
    <source>
        <tissue evidence="2">Leaf</tissue>
    </source>
</reference>
<accession>A0A9E7G126</accession>
<proteinExistence type="predicted"/>
<feature type="compositionally biased region" description="Basic and acidic residues" evidence="1">
    <location>
        <begin position="293"/>
        <end position="306"/>
    </location>
</feature>
<evidence type="ECO:0000313" key="3">
    <source>
        <dbReference type="Proteomes" id="UP001055439"/>
    </source>
</evidence>
<gene>
    <name evidence="2" type="ORF">MUK42_18415</name>
</gene>
<feature type="region of interest" description="Disordered" evidence="1">
    <location>
        <begin position="293"/>
        <end position="313"/>
    </location>
</feature>